<reference evidence="1 2" key="1">
    <citation type="submission" date="2017-05" db="EMBL/GenBank/DDBJ databases">
        <title>Polynucleobacter sp. MWH-K35W1 isolated from the permanently anoxic monimolimnion of a meromictic lake.</title>
        <authorList>
            <person name="Hahn M.W."/>
        </authorList>
    </citation>
    <scope>NUCLEOTIDE SEQUENCE [LARGE SCALE GENOMIC DNA]</scope>
    <source>
        <strain evidence="1 2">MWH-K35W1</strain>
    </source>
</reference>
<comment type="caution">
    <text evidence="1">The sequence shown here is derived from an EMBL/GenBank/DDBJ whole genome shotgun (WGS) entry which is preliminary data.</text>
</comment>
<dbReference type="AlphaFoldDB" id="A0A254PZ48"/>
<keyword evidence="2" id="KW-1185">Reference proteome</keyword>
<name>A0A254PZ48_9BURK</name>
<dbReference type="InterPro" id="IPR036641">
    <property type="entry name" value="HPT_dom_sf"/>
</dbReference>
<dbReference type="EMBL" id="NGUO01000008">
    <property type="protein sequence ID" value="OWS71833.1"/>
    <property type="molecule type" value="Genomic_DNA"/>
</dbReference>
<dbReference type="Proteomes" id="UP000198104">
    <property type="component" value="Unassembled WGS sequence"/>
</dbReference>
<dbReference type="SUPFAM" id="SSF47226">
    <property type="entry name" value="Histidine-containing phosphotransfer domain, HPT domain"/>
    <property type="match status" value="1"/>
</dbReference>
<protein>
    <submittedName>
        <fullName evidence="1">Uncharacterized protein</fullName>
    </submittedName>
</protein>
<evidence type="ECO:0000313" key="2">
    <source>
        <dbReference type="Proteomes" id="UP000198104"/>
    </source>
</evidence>
<organism evidence="1 2">
    <name type="scientific">Polynucleobacter aenigmaticus</name>
    <dbReference type="NCBI Taxonomy" id="1743164"/>
    <lineage>
        <taxon>Bacteria</taxon>
        <taxon>Pseudomonadati</taxon>
        <taxon>Pseudomonadota</taxon>
        <taxon>Betaproteobacteria</taxon>
        <taxon>Burkholderiales</taxon>
        <taxon>Burkholderiaceae</taxon>
        <taxon>Polynucleobacter</taxon>
    </lineage>
</organism>
<dbReference type="RefSeq" id="WP_088527236.1">
    <property type="nucleotide sequence ID" value="NZ_NGUO01000008.1"/>
</dbReference>
<dbReference type="GO" id="GO:0000160">
    <property type="term" value="P:phosphorelay signal transduction system"/>
    <property type="evidence" value="ECO:0007669"/>
    <property type="project" value="InterPro"/>
</dbReference>
<gene>
    <name evidence="1" type="ORF">CBI30_05115</name>
</gene>
<sequence>MEINSTTPYVPFTIAENIQQRQEYSSALSAALKTGNLGAAQEAIFGLKGAGGLSPASLFSKIEQAIKSGNLDGAKNVLDELQGLRKNLDLQPSELRGEQVQELERGHFPGIGALVSTKA</sequence>
<accession>A0A254PZ48</accession>
<evidence type="ECO:0000313" key="1">
    <source>
        <dbReference type="EMBL" id="OWS71833.1"/>
    </source>
</evidence>
<proteinExistence type="predicted"/>